<accession>A0AAW2GUQ8</accession>
<comment type="caution">
    <text evidence="2">The sequence shown here is derived from an EMBL/GenBank/DDBJ whole genome shotgun (WGS) entry which is preliminary data.</text>
</comment>
<dbReference type="EMBL" id="JADYXP020000002">
    <property type="protein sequence ID" value="KAL0130956.1"/>
    <property type="molecule type" value="Genomic_DNA"/>
</dbReference>
<feature type="region of interest" description="Disordered" evidence="1">
    <location>
        <begin position="255"/>
        <end position="460"/>
    </location>
</feature>
<feature type="region of interest" description="Disordered" evidence="1">
    <location>
        <begin position="81"/>
        <end position="122"/>
    </location>
</feature>
<organism evidence="2 3">
    <name type="scientific">Cardiocondyla obscurior</name>
    <dbReference type="NCBI Taxonomy" id="286306"/>
    <lineage>
        <taxon>Eukaryota</taxon>
        <taxon>Metazoa</taxon>
        <taxon>Ecdysozoa</taxon>
        <taxon>Arthropoda</taxon>
        <taxon>Hexapoda</taxon>
        <taxon>Insecta</taxon>
        <taxon>Pterygota</taxon>
        <taxon>Neoptera</taxon>
        <taxon>Endopterygota</taxon>
        <taxon>Hymenoptera</taxon>
        <taxon>Apocrita</taxon>
        <taxon>Aculeata</taxon>
        <taxon>Formicoidea</taxon>
        <taxon>Formicidae</taxon>
        <taxon>Myrmicinae</taxon>
        <taxon>Cardiocondyla</taxon>
    </lineage>
</organism>
<feature type="compositionally biased region" description="Polar residues" evidence="1">
    <location>
        <begin position="105"/>
        <end position="122"/>
    </location>
</feature>
<feature type="compositionally biased region" description="Basic and acidic residues" evidence="1">
    <location>
        <begin position="437"/>
        <end position="460"/>
    </location>
</feature>
<proteinExistence type="predicted"/>
<evidence type="ECO:0000256" key="1">
    <source>
        <dbReference type="SAM" id="MobiDB-lite"/>
    </source>
</evidence>
<gene>
    <name evidence="2" type="ORF">PUN28_002503</name>
</gene>
<feature type="compositionally biased region" description="Basic and acidic residues" evidence="1">
    <location>
        <begin position="358"/>
        <end position="384"/>
    </location>
</feature>
<feature type="compositionally biased region" description="Basic and acidic residues" evidence="1">
    <location>
        <begin position="330"/>
        <end position="341"/>
    </location>
</feature>
<dbReference type="Proteomes" id="UP001430953">
    <property type="component" value="Unassembled WGS sequence"/>
</dbReference>
<feature type="compositionally biased region" description="Polar residues" evidence="1">
    <location>
        <begin position="287"/>
        <end position="303"/>
    </location>
</feature>
<evidence type="ECO:0000313" key="3">
    <source>
        <dbReference type="Proteomes" id="UP001430953"/>
    </source>
</evidence>
<keyword evidence="3" id="KW-1185">Reference proteome</keyword>
<feature type="compositionally biased region" description="Basic and acidic residues" evidence="1">
    <location>
        <begin position="263"/>
        <end position="278"/>
    </location>
</feature>
<name>A0AAW2GUQ8_9HYME</name>
<protein>
    <submittedName>
        <fullName evidence="2">Uncharacterized protein</fullName>
    </submittedName>
</protein>
<sequence>MASSKGKRRNQPEKKRITRRKSHPDTRCRLKLVRRKRANTPYQRRPYNSVSIPQLVYELLTLDKYNKEANRCSSQECLGTHRRRMRDSHDRQRLSYQAVDHSDGSESAQVPEYTTESRPTSIDSLTEVTDAANSSAPSSVKSSVSNVSMEPIKLANSLNSAKALFRKRSLVQLINSYIKAGIEEGKRQAKEYIRKALTFGVRSGYLIPADRQGNVLHVCPVLDTQSWDGRSTNIESRQKRRIARRRKMHLTTIADRKAMRRGIPRDRSPHNVDNERMASKRRYGPSVAQSPVRSLSTRGSTPGKSPGKALRERNKPKTRKTGKINTAINNKRDQVRKRDNNKSVIKLAKRRRTTSSTKRAENNHDEPVKESYKDVISGRDRDQYKSNGDNYRAERRKSTSSEEDELRIEKRMTEANIANVRIDCDRIEDKNADDENNDKTSEKRNAEDDTNDRASREMEH</sequence>
<evidence type="ECO:0000313" key="2">
    <source>
        <dbReference type="EMBL" id="KAL0130956.1"/>
    </source>
</evidence>
<feature type="compositionally biased region" description="Basic and acidic residues" evidence="1">
    <location>
        <begin position="391"/>
        <end position="400"/>
    </location>
</feature>
<dbReference type="AlphaFoldDB" id="A0AAW2GUQ8"/>
<feature type="region of interest" description="Disordered" evidence="1">
    <location>
        <begin position="1"/>
        <end position="26"/>
    </location>
</feature>
<reference evidence="2 3" key="1">
    <citation type="submission" date="2023-03" db="EMBL/GenBank/DDBJ databases">
        <title>High recombination rates correlate with genetic variation in Cardiocondyla obscurior ants.</title>
        <authorList>
            <person name="Errbii M."/>
        </authorList>
    </citation>
    <scope>NUCLEOTIDE SEQUENCE [LARGE SCALE GENOMIC DNA]</scope>
    <source>
        <strain evidence="2">Alpha-2009</strain>
        <tissue evidence="2">Whole body</tissue>
    </source>
</reference>